<protein>
    <recommendedName>
        <fullName evidence="3">LysR family regulatory protein</fullName>
    </recommendedName>
</protein>
<dbReference type="Proteomes" id="UP000236290">
    <property type="component" value="Unassembled WGS sequence"/>
</dbReference>
<evidence type="ECO:0000313" key="1">
    <source>
        <dbReference type="EMBL" id="PNP47767.1"/>
    </source>
</evidence>
<name>A0A2K0TQG7_TRIHA</name>
<reference evidence="1 2" key="1">
    <citation type="submission" date="2017-02" db="EMBL/GenBank/DDBJ databases">
        <title>Genomes of Trichoderma spp. with biocontrol activity.</title>
        <authorList>
            <person name="Gardiner D."/>
            <person name="Kazan K."/>
            <person name="Vos C."/>
            <person name="Harvey P."/>
        </authorList>
    </citation>
    <scope>NUCLEOTIDE SEQUENCE [LARGE SCALE GENOMIC DNA]</scope>
    <source>
        <strain evidence="1 2">Tr1</strain>
    </source>
</reference>
<dbReference type="OrthoDB" id="21502at2759"/>
<dbReference type="AlphaFoldDB" id="A0A2K0TQG7"/>
<sequence length="495" mass="56502">MGLFSANRAPPPIIPTDEVIPLRFVDELYRFSFDFTLVFRDVMDAEMLRASAERLLQRDGWRQLGARLRRAKTGGLEYHLPTEFTEERPLLLFSSEEHDMCIDDHPGLCNLPKANGEKPMVFEPAAASFRPYTRSPITPEAFEDWLYNDIPQLSIHVVKFQDATIVTLTLLHTLTDMMGLMSFYQAWLATLRGEEDQIPPFIGYKDKDPLEDLQQGKKPPKYIFADRILKGWGFFTFVFRNMFDRWWYPHAAVRYISLPGKFVDKLTASARKELAAAEGDVDPSETFISDSDVLNAWWTRIIIRNLKPPTNRTVCITNNFDCRDILAKMRLLPSSSIALLGNAVYSAPCFIPAGKLASTTYPLGLLAKQVRNTIKVHRTVEQVQAQDAAYRESKRQTGHLPLYGDSDMLLCPITNCYRGKLYQMDFSPAVIARGDQKEKANIGQPVFISCTGMESRWSSRNGTAIIGKSNSGDWWLSSRLRLDVWKKIQEQFETM</sequence>
<organism evidence="1 2">
    <name type="scientific">Trichoderma harzianum</name>
    <name type="common">Hypocrea lixii</name>
    <dbReference type="NCBI Taxonomy" id="5544"/>
    <lineage>
        <taxon>Eukaryota</taxon>
        <taxon>Fungi</taxon>
        <taxon>Dikarya</taxon>
        <taxon>Ascomycota</taxon>
        <taxon>Pezizomycotina</taxon>
        <taxon>Sordariomycetes</taxon>
        <taxon>Hypocreomycetidae</taxon>
        <taxon>Hypocreales</taxon>
        <taxon>Hypocreaceae</taxon>
        <taxon>Trichoderma</taxon>
    </lineage>
</organism>
<dbReference type="InterPro" id="IPR023213">
    <property type="entry name" value="CAT-like_dom_sf"/>
</dbReference>
<dbReference type="Gene3D" id="3.30.559.10">
    <property type="entry name" value="Chloramphenicol acetyltransferase-like domain"/>
    <property type="match status" value="2"/>
</dbReference>
<comment type="caution">
    <text evidence="1">The sequence shown here is derived from an EMBL/GenBank/DDBJ whole genome shotgun (WGS) entry which is preliminary data.</text>
</comment>
<accession>A0A2K0TQG7</accession>
<evidence type="ECO:0008006" key="3">
    <source>
        <dbReference type="Google" id="ProtNLM"/>
    </source>
</evidence>
<gene>
    <name evidence="1" type="ORF">THARTR1_10452</name>
</gene>
<evidence type="ECO:0000313" key="2">
    <source>
        <dbReference type="Proteomes" id="UP000236290"/>
    </source>
</evidence>
<proteinExistence type="predicted"/>
<dbReference type="EMBL" id="MTYI01000253">
    <property type="protein sequence ID" value="PNP47767.1"/>
    <property type="molecule type" value="Genomic_DNA"/>
</dbReference>